<dbReference type="AlphaFoldDB" id="A0AAU8NGM4"/>
<dbReference type="SUPFAM" id="SSF55729">
    <property type="entry name" value="Acyl-CoA N-acyltransferases (Nat)"/>
    <property type="match status" value="1"/>
</dbReference>
<dbReference type="EC" id="2.-.-.-" evidence="5"/>
<reference evidence="5" key="1">
    <citation type="submission" date="2024-05" db="EMBL/GenBank/DDBJ databases">
        <title>Draft genome assemblies of 36 bacteria isolated from hibernating arctic ground squirrels.</title>
        <authorList>
            <person name="McKee H."/>
            <person name="Mullen L."/>
            <person name="Drown D.M."/>
            <person name="Duddleston K.N."/>
        </authorList>
    </citation>
    <scope>NUCLEOTIDE SEQUENCE</scope>
    <source>
        <strain evidence="5">AN1007</strain>
    </source>
</reference>
<accession>A0AAU8NGM4</accession>
<comment type="similarity">
    <text evidence="3">Belongs to the acetyltransferase family. RimJ subfamily.</text>
</comment>
<dbReference type="InterPro" id="IPR051531">
    <property type="entry name" value="N-acetyltransferase"/>
</dbReference>
<evidence type="ECO:0000313" key="5">
    <source>
        <dbReference type="EMBL" id="XCP95702.1"/>
    </source>
</evidence>
<proteinExistence type="inferred from homology"/>
<gene>
    <name evidence="5" type="ORF">ABXS70_02910</name>
</gene>
<dbReference type="InterPro" id="IPR000182">
    <property type="entry name" value="GNAT_dom"/>
</dbReference>
<sequence length="172" mass="20108">MDIVIEKLEEKDFENLYTFEVENRPFFEKFVPSRGDDYYKPEVFKVKNKHLLDEQDQGLSLFYLIKDEHHSIIGRINVVDIHYSNKNRTGSLGYRLAQACTGKGIAARALHLLLQTIVDSDIKEIHAKTTNNNTASQKVLEKNGFEHIETSDHEFEMNGQLLKFMNYKWIKK</sequence>
<dbReference type="GO" id="GO:0008999">
    <property type="term" value="F:protein-N-terminal-alanine acetyltransferase activity"/>
    <property type="evidence" value="ECO:0007669"/>
    <property type="project" value="TreeGrafter"/>
</dbReference>
<dbReference type="PANTHER" id="PTHR43792:SF8">
    <property type="entry name" value="[RIBOSOMAL PROTEIN US5]-ALANINE N-ACETYLTRANSFERASE"/>
    <property type="match status" value="1"/>
</dbReference>
<name>A0AAU8NGM4_9BACL</name>
<keyword evidence="1 5" id="KW-0808">Transferase</keyword>
<protein>
    <submittedName>
        <fullName evidence="5">GNAT family protein</fullName>
        <ecNumber evidence="5">2.-.-.-</ecNumber>
    </submittedName>
</protein>
<dbReference type="PANTHER" id="PTHR43792">
    <property type="entry name" value="GNAT FAMILY, PUTATIVE (AFU_ORTHOLOGUE AFUA_3G00765)-RELATED-RELATED"/>
    <property type="match status" value="1"/>
</dbReference>
<evidence type="ECO:0000256" key="1">
    <source>
        <dbReference type="ARBA" id="ARBA00022679"/>
    </source>
</evidence>
<evidence type="ECO:0000259" key="4">
    <source>
        <dbReference type="PROSITE" id="PS51186"/>
    </source>
</evidence>
<organism evidence="5">
    <name type="scientific">Paenibacillus sp. AN1007</name>
    <dbReference type="NCBI Taxonomy" id="3151385"/>
    <lineage>
        <taxon>Bacteria</taxon>
        <taxon>Bacillati</taxon>
        <taxon>Bacillota</taxon>
        <taxon>Bacilli</taxon>
        <taxon>Bacillales</taxon>
        <taxon>Paenibacillaceae</taxon>
        <taxon>Paenibacillus</taxon>
    </lineage>
</organism>
<dbReference type="RefSeq" id="WP_366293741.1">
    <property type="nucleotide sequence ID" value="NZ_CP159992.1"/>
</dbReference>
<evidence type="ECO:0000256" key="2">
    <source>
        <dbReference type="ARBA" id="ARBA00023315"/>
    </source>
</evidence>
<keyword evidence="2" id="KW-0012">Acyltransferase</keyword>
<dbReference type="Pfam" id="PF13302">
    <property type="entry name" value="Acetyltransf_3"/>
    <property type="match status" value="1"/>
</dbReference>
<dbReference type="InterPro" id="IPR016181">
    <property type="entry name" value="Acyl_CoA_acyltransferase"/>
</dbReference>
<dbReference type="PROSITE" id="PS51186">
    <property type="entry name" value="GNAT"/>
    <property type="match status" value="1"/>
</dbReference>
<evidence type="ECO:0000256" key="3">
    <source>
        <dbReference type="ARBA" id="ARBA00038502"/>
    </source>
</evidence>
<feature type="domain" description="N-acetyltransferase" evidence="4">
    <location>
        <begin position="3"/>
        <end position="168"/>
    </location>
</feature>
<dbReference type="Gene3D" id="3.40.630.30">
    <property type="match status" value="1"/>
</dbReference>
<dbReference type="EMBL" id="CP159992">
    <property type="protein sequence ID" value="XCP95702.1"/>
    <property type="molecule type" value="Genomic_DNA"/>
</dbReference>
<dbReference type="GO" id="GO:0005737">
    <property type="term" value="C:cytoplasm"/>
    <property type="evidence" value="ECO:0007669"/>
    <property type="project" value="TreeGrafter"/>
</dbReference>